<feature type="transmembrane region" description="Helical" evidence="17">
    <location>
        <begin position="182"/>
        <end position="206"/>
    </location>
</feature>
<dbReference type="GO" id="GO:0008137">
    <property type="term" value="F:NADH dehydrogenase (ubiquinone) activity"/>
    <property type="evidence" value="ECO:0007669"/>
    <property type="project" value="UniProtKB-EC"/>
</dbReference>
<keyword evidence="9" id="KW-1278">Translocase</keyword>
<dbReference type="GO" id="GO:0005743">
    <property type="term" value="C:mitochondrial inner membrane"/>
    <property type="evidence" value="ECO:0007669"/>
    <property type="project" value="UniProtKB-SubCell"/>
</dbReference>
<evidence type="ECO:0000256" key="4">
    <source>
        <dbReference type="ARBA" id="ARBA00021096"/>
    </source>
</evidence>
<evidence type="ECO:0000256" key="16">
    <source>
        <dbReference type="ARBA" id="ARBA00049551"/>
    </source>
</evidence>
<organism evidence="21">
    <name type="scientific">Drosophila miranda</name>
    <name type="common">Fruit fly</name>
    <dbReference type="NCBI Taxonomy" id="7229"/>
    <lineage>
        <taxon>Eukaryota</taxon>
        <taxon>Metazoa</taxon>
        <taxon>Ecdysozoa</taxon>
        <taxon>Arthropoda</taxon>
        <taxon>Hexapoda</taxon>
        <taxon>Insecta</taxon>
        <taxon>Pterygota</taxon>
        <taxon>Neoptera</taxon>
        <taxon>Endopterygota</taxon>
        <taxon>Diptera</taxon>
        <taxon>Brachycera</taxon>
        <taxon>Muscomorpha</taxon>
        <taxon>Ephydroidea</taxon>
        <taxon>Drosophilidae</taxon>
        <taxon>Drosophila</taxon>
        <taxon>Sophophora</taxon>
    </lineage>
</organism>
<feature type="domain" description="NADH:quinone oxidoreductase/Mrp antiporter transmembrane" evidence="18">
    <location>
        <begin position="107"/>
        <end position="391"/>
    </location>
</feature>
<feature type="transmembrane region" description="Helical" evidence="17">
    <location>
        <begin position="340"/>
        <end position="359"/>
    </location>
</feature>
<keyword evidence="6" id="KW-0679">Respiratory chain</keyword>
<evidence type="ECO:0000256" key="8">
    <source>
        <dbReference type="ARBA" id="ARBA00022792"/>
    </source>
</evidence>
<dbReference type="PRINTS" id="PR01434">
    <property type="entry name" value="NADHDHGNASE5"/>
</dbReference>
<dbReference type="AlphaFoldDB" id="A0A8F4TKI3"/>
<evidence type="ECO:0000256" key="3">
    <source>
        <dbReference type="ARBA" id="ARBA00012944"/>
    </source>
</evidence>
<keyword evidence="10" id="KW-0249">Electron transport</keyword>
<reference evidence="21" key="1">
    <citation type="submission" date="2019-03" db="EMBL/GenBank/DDBJ databases">
        <title>Characterization of fifty-two mitochondrial genomes for the family Drosophilidae (Insecta: Diptera) and their phylogenetic implications.</title>
        <authorList>
            <person name="Qian Z.-Q."/>
            <person name="Liu L."/>
        </authorList>
    </citation>
    <scope>NUCLEOTIDE SEQUENCE</scope>
</reference>
<feature type="transmembrane region" description="Helical" evidence="17">
    <location>
        <begin position="152"/>
        <end position="170"/>
    </location>
</feature>
<evidence type="ECO:0000256" key="17">
    <source>
        <dbReference type="RuleBase" id="RU003404"/>
    </source>
</evidence>
<comment type="function">
    <text evidence="1">Core subunit of the mitochondrial membrane respiratory chain NADH dehydrogenase (Complex I) that is believed to belong to the minimal assembly required for catalysis. Complex I functions in the transfer of electrons from NADH to the respiratory chain. The immediate electron acceptor for the enzyme is believed to be ubiquinone.</text>
</comment>
<keyword evidence="7 17" id="KW-0812">Transmembrane</keyword>
<evidence type="ECO:0000256" key="6">
    <source>
        <dbReference type="ARBA" id="ARBA00022660"/>
    </source>
</evidence>
<evidence type="ECO:0000256" key="15">
    <source>
        <dbReference type="ARBA" id="ARBA00023136"/>
    </source>
</evidence>
<proteinExistence type="inferred from homology"/>
<dbReference type="Pfam" id="PF00361">
    <property type="entry name" value="Proton_antipo_M"/>
    <property type="match status" value="1"/>
</dbReference>
<dbReference type="PROSITE" id="PS51257">
    <property type="entry name" value="PROKAR_LIPOPROTEIN"/>
    <property type="match status" value="1"/>
</dbReference>
<dbReference type="PANTHER" id="PTHR42829">
    <property type="entry name" value="NADH-UBIQUINONE OXIDOREDUCTASE CHAIN 5"/>
    <property type="match status" value="1"/>
</dbReference>
<protein>
    <recommendedName>
        <fullName evidence="4 17">NADH-ubiquinone oxidoreductase chain 5</fullName>
        <ecNumber evidence="3 17">7.1.1.2</ecNumber>
    </recommendedName>
</protein>
<dbReference type="PANTHER" id="PTHR42829:SF2">
    <property type="entry name" value="NADH-UBIQUINONE OXIDOREDUCTASE CHAIN 5"/>
    <property type="match status" value="1"/>
</dbReference>
<comment type="similarity">
    <text evidence="17">Belongs to the complex I subunit 5 family.</text>
</comment>
<sequence length="578" mass="65645">MKYLSICSISFVNLISISLSCFLLSLYFLLNNMVYFIEFELVSLNSLSIVMTLLFDWMSLLFMSFVLMIASLVIFYSKEYMSSDENINRFIMLVLMFVLSMMMLIISPNLISILLGWDGLGLVSYCLVIYFQNVKSYNAGMLTALSNRVGDVALLLAIAWMLNYGSWNYIFYLEVMKNDYEMLMIGFLVMLASMTKSAQIPFSSWLPAAMAAPTPVSALVHSSTLVTAGVYLLIRFNILLSTSWLGQLLLLLSGLTMFMAGLGANFEFDLKKIIALSTLSQLGLMMSILSMGFYKLAMFHLLTHALFKALLFMCAGAIIHNMNNSQDIRLMGGLSIHMPLTSACFNVSNLALCGMPFLAGFYSKDMILEIVMISNINLFSFLLFFFSTGLTVSYSFRLVYYSMTGDLNCGSLNMLNDESWIMLRGMMGLLIMSIIGGSMLNWLIFPCPFMICLPLSMKLLTLFVCIFGGLLGYLISLTSLYSLNKSFIFYNFSTFLGSMWFMPYISTYGMIFYPLNYGQIVVKSFDQGWSEYFGGQHLYQKLVNYSQILFLMHNNNLKIYLMLFVFWILILLNFLLFI</sequence>
<evidence type="ECO:0000259" key="18">
    <source>
        <dbReference type="Pfam" id="PF00361"/>
    </source>
</evidence>
<name>A0A8F4TKI3_DROMI</name>
<evidence type="ECO:0000259" key="19">
    <source>
        <dbReference type="Pfam" id="PF00662"/>
    </source>
</evidence>
<feature type="transmembrane region" description="Helical" evidence="17">
    <location>
        <begin position="218"/>
        <end position="238"/>
    </location>
</feature>
<accession>A0A8F4TKI3</accession>
<dbReference type="GO" id="GO:0015990">
    <property type="term" value="P:electron transport coupled proton transport"/>
    <property type="evidence" value="ECO:0007669"/>
    <property type="project" value="TreeGrafter"/>
</dbReference>
<comment type="subcellular location">
    <subcellularLocation>
        <location evidence="2">Mitochondrion inner membrane</location>
        <topology evidence="2">Multi-pass membrane protein</topology>
    </subcellularLocation>
</comment>
<feature type="transmembrane region" description="Helical" evidence="17">
    <location>
        <begin position="379"/>
        <end position="400"/>
    </location>
</feature>
<feature type="transmembrane region" description="Helical" evidence="17">
    <location>
        <begin position="299"/>
        <end position="319"/>
    </location>
</feature>
<evidence type="ECO:0000256" key="13">
    <source>
        <dbReference type="ARBA" id="ARBA00023075"/>
    </source>
</evidence>
<keyword evidence="13 17" id="KW-0830">Ubiquinone</keyword>
<dbReference type="Pfam" id="PF00662">
    <property type="entry name" value="Proton_antipo_N"/>
    <property type="match status" value="1"/>
</dbReference>
<gene>
    <name evidence="21" type="primary">ND5</name>
</gene>
<dbReference type="GO" id="GO:0003954">
    <property type="term" value="F:NADH dehydrogenase activity"/>
    <property type="evidence" value="ECO:0007669"/>
    <property type="project" value="TreeGrafter"/>
</dbReference>
<feature type="transmembrane region" description="Helical" evidence="17">
    <location>
        <begin position="87"/>
        <end position="106"/>
    </location>
</feature>
<keyword evidence="11 17" id="KW-1133">Transmembrane helix</keyword>
<evidence type="ECO:0000256" key="14">
    <source>
        <dbReference type="ARBA" id="ARBA00023128"/>
    </source>
</evidence>
<keyword evidence="14 17" id="KW-0496">Mitochondrion</keyword>
<keyword evidence="8" id="KW-0999">Mitochondrion inner membrane</keyword>
<feature type="transmembrane region" description="Helical" evidence="17">
    <location>
        <begin position="457"/>
        <end position="475"/>
    </location>
</feature>
<dbReference type="InterPro" id="IPR001750">
    <property type="entry name" value="ND/Mrp_TM"/>
</dbReference>
<dbReference type="GO" id="GO:0042773">
    <property type="term" value="P:ATP synthesis coupled electron transport"/>
    <property type="evidence" value="ECO:0007669"/>
    <property type="project" value="InterPro"/>
</dbReference>
<dbReference type="InterPro" id="IPR001516">
    <property type="entry name" value="Proton_antipo_N"/>
</dbReference>
<feature type="transmembrane region" description="Helical" evidence="17">
    <location>
        <begin position="273"/>
        <end position="293"/>
    </location>
</feature>
<feature type="transmembrane region" description="Helical" evidence="17">
    <location>
        <begin position="421"/>
        <end position="445"/>
    </location>
</feature>
<dbReference type="EMBL" id="MK659828">
    <property type="protein sequence ID" value="QXG19356.1"/>
    <property type="molecule type" value="Genomic_DNA"/>
</dbReference>
<comment type="function">
    <text evidence="17">Core subunit of the mitochondrial membrane respiratory chain NADH dehydrogenase (Complex I) which catalyzes electron transfer from NADH through the respiratory chain, using ubiquinone as an electron acceptor. Essential for the catalytic activity and assembly of complex I.</text>
</comment>
<feature type="transmembrane region" description="Helical" evidence="17">
    <location>
        <begin position="112"/>
        <end position="131"/>
    </location>
</feature>
<evidence type="ECO:0000256" key="2">
    <source>
        <dbReference type="ARBA" id="ARBA00004448"/>
    </source>
</evidence>
<feature type="transmembrane region" description="Helical" evidence="17">
    <location>
        <begin position="244"/>
        <end position="266"/>
    </location>
</feature>
<dbReference type="PRINTS" id="PR01435">
    <property type="entry name" value="NPOXDRDTASE5"/>
</dbReference>
<geneLocation type="mitochondrion" evidence="21"/>
<keyword evidence="15 17" id="KW-0472">Membrane</keyword>
<evidence type="ECO:0000256" key="1">
    <source>
        <dbReference type="ARBA" id="ARBA00003257"/>
    </source>
</evidence>
<dbReference type="InterPro" id="IPR010934">
    <property type="entry name" value="NADH_DH_su5_C"/>
</dbReference>
<dbReference type="Pfam" id="PF06455">
    <property type="entry name" value="NADH5_C"/>
    <property type="match status" value="1"/>
</dbReference>
<keyword evidence="12 17" id="KW-0520">NAD</keyword>
<evidence type="ECO:0000256" key="12">
    <source>
        <dbReference type="ARBA" id="ARBA00023027"/>
    </source>
</evidence>
<evidence type="ECO:0000256" key="10">
    <source>
        <dbReference type="ARBA" id="ARBA00022982"/>
    </source>
</evidence>
<evidence type="ECO:0000256" key="5">
    <source>
        <dbReference type="ARBA" id="ARBA00022448"/>
    </source>
</evidence>
<feature type="transmembrane region" description="Helical" evidence="17">
    <location>
        <begin position="57"/>
        <end position="75"/>
    </location>
</feature>
<dbReference type="InterPro" id="IPR003945">
    <property type="entry name" value="NU5C-like"/>
</dbReference>
<evidence type="ECO:0000256" key="7">
    <source>
        <dbReference type="ARBA" id="ARBA00022692"/>
    </source>
</evidence>
<evidence type="ECO:0000256" key="11">
    <source>
        <dbReference type="ARBA" id="ARBA00022989"/>
    </source>
</evidence>
<feature type="domain" description="NADH-Ubiquinone oxidoreductase (complex I) chain 5 N-terminal" evidence="19">
    <location>
        <begin position="43"/>
        <end position="90"/>
    </location>
</feature>
<comment type="catalytic activity">
    <reaction evidence="16 17">
        <text>a ubiquinone + NADH + 5 H(+)(in) = a ubiquinol + NAD(+) + 4 H(+)(out)</text>
        <dbReference type="Rhea" id="RHEA:29091"/>
        <dbReference type="Rhea" id="RHEA-COMP:9565"/>
        <dbReference type="Rhea" id="RHEA-COMP:9566"/>
        <dbReference type="ChEBI" id="CHEBI:15378"/>
        <dbReference type="ChEBI" id="CHEBI:16389"/>
        <dbReference type="ChEBI" id="CHEBI:17976"/>
        <dbReference type="ChEBI" id="CHEBI:57540"/>
        <dbReference type="ChEBI" id="CHEBI:57945"/>
        <dbReference type="EC" id="7.1.1.2"/>
    </reaction>
</comment>
<keyword evidence="5 17" id="KW-0813">Transport</keyword>
<feature type="transmembrane region" description="Helical" evidence="17">
    <location>
        <begin position="487"/>
        <end position="505"/>
    </location>
</feature>
<evidence type="ECO:0000313" key="21">
    <source>
        <dbReference type="EMBL" id="QXG19356.1"/>
    </source>
</evidence>
<feature type="transmembrane region" description="Helical" evidence="17">
    <location>
        <begin position="559"/>
        <end position="577"/>
    </location>
</feature>
<evidence type="ECO:0000256" key="9">
    <source>
        <dbReference type="ARBA" id="ARBA00022967"/>
    </source>
</evidence>
<feature type="transmembrane region" description="Helical" evidence="17">
    <location>
        <begin position="12"/>
        <end position="37"/>
    </location>
</feature>
<evidence type="ECO:0000259" key="20">
    <source>
        <dbReference type="Pfam" id="PF06455"/>
    </source>
</evidence>
<dbReference type="EC" id="7.1.1.2" evidence="3 17"/>
<feature type="domain" description="NADH dehydrogenase subunit 5 C-terminal" evidence="20">
    <location>
        <begin position="394"/>
        <end position="573"/>
    </location>
</feature>